<evidence type="ECO:0000256" key="4">
    <source>
        <dbReference type="ARBA" id="ARBA00022692"/>
    </source>
</evidence>
<feature type="transmembrane region" description="Helical" evidence="11">
    <location>
        <begin position="710"/>
        <end position="731"/>
    </location>
</feature>
<evidence type="ECO:0000256" key="2">
    <source>
        <dbReference type="ARBA" id="ARBA00022448"/>
    </source>
</evidence>
<feature type="region of interest" description="Disordered" evidence="10">
    <location>
        <begin position="574"/>
        <end position="597"/>
    </location>
</feature>
<keyword evidence="8 11" id="KW-0472">Membrane</keyword>
<dbReference type="CDD" id="cd18543">
    <property type="entry name" value="ABC_6TM_Rv0194_D1_like"/>
    <property type="match status" value="1"/>
</dbReference>
<comment type="similarity">
    <text evidence="9">Belongs to the ABC transporter superfamily. Lipid exporter (TC 3.A.1.106) family.</text>
</comment>
<dbReference type="EC" id="3.6.3.-" evidence="14"/>
<dbReference type="InterPro" id="IPR017871">
    <property type="entry name" value="ABC_transporter-like_CS"/>
</dbReference>
<dbReference type="SUPFAM" id="SSF52540">
    <property type="entry name" value="P-loop containing nucleoside triphosphate hydrolases"/>
    <property type="match status" value="2"/>
</dbReference>
<keyword evidence="14" id="KW-0378">Hydrolase</keyword>
<keyword evidence="5" id="KW-0547">Nucleotide-binding</keyword>
<dbReference type="PROSITE" id="PS50893">
    <property type="entry name" value="ABC_TRANSPORTER_2"/>
    <property type="match status" value="2"/>
</dbReference>
<protein>
    <submittedName>
        <fullName evidence="14">Multidrug efflux ATP-binding/permease protein</fullName>
        <ecNumber evidence="14">3.6.3.-</ecNumber>
    </submittedName>
</protein>
<keyword evidence="7 11" id="KW-1133">Transmembrane helix</keyword>
<evidence type="ECO:0000256" key="5">
    <source>
        <dbReference type="ARBA" id="ARBA00022741"/>
    </source>
</evidence>
<dbReference type="PANTHER" id="PTHR43394:SF1">
    <property type="entry name" value="ATP-BINDING CASSETTE SUB-FAMILY B MEMBER 10, MITOCHONDRIAL"/>
    <property type="match status" value="1"/>
</dbReference>
<dbReference type="InterPro" id="IPR036640">
    <property type="entry name" value="ABC1_TM_sf"/>
</dbReference>
<evidence type="ECO:0000256" key="6">
    <source>
        <dbReference type="ARBA" id="ARBA00022840"/>
    </source>
</evidence>
<dbReference type="PROSITE" id="PS50929">
    <property type="entry name" value="ABC_TM1F"/>
    <property type="match status" value="2"/>
</dbReference>
<comment type="subcellular location">
    <subcellularLocation>
        <location evidence="1">Cell membrane</location>
        <topology evidence="1">Multi-pass membrane protein</topology>
    </subcellularLocation>
</comment>
<dbReference type="RefSeq" id="WP_162952606.1">
    <property type="nucleotide sequence ID" value="NZ_CP032698.1"/>
</dbReference>
<feature type="domain" description="ABC transporter" evidence="12">
    <location>
        <begin position="338"/>
        <end position="572"/>
    </location>
</feature>
<evidence type="ECO:0000256" key="1">
    <source>
        <dbReference type="ARBA" id="ARBA00004651"/>
    </source>
</evidence>
<feature type="transmembrane region" description="Helical" evidence="11">
    <location>
        <begin position="24"/>
        <end position="49"/>
    </location>
</feature>
<dbReference type="GO" id="GO:0005524">
    <property type="term" value="F:ATP binding"/>
    <property type="evidence" value="ECO:0007669"/>
    <property type="project" value="UniProtKB-KW"/>
</dbReference>
<accession>A0A387HP81</accession>
<feature type="domain" description="ABC transmembrane type-1" evidence="13">
    <location>
        <begin position="678"/>
        <end position="960"/>
    </location>
</feature>
<feature type="transmembrane region" description="Helical" evidence="11">
    <location>
        <begin position="161"/>
        <end position="177"/>
    </location>
</feature>
<dbReference type="KEGG" id="shun:DWB77_04925"/>
<feature type="transmembrane region" description="Helical" evidence="11">
    <location>
        <begin position="817"/>
        <end position="835"/>
    </location>
</feature>
<dbReference type="InterPro" id="IPR003593">
    <property type="entry name" value="AAA+_ATPase"/>
</dbReference>
<evidence type="ECO:0000256" key="11">
    <source>
        <dbReference type="SAM" id="Phobius"/>
    </source>
</evidence>
<dbReference type="Pfam" id="PF00664">
    <property type="entry name" value="ABC_membrane"/>
    <property type="match status" value="2"/>
</dbReference>
<dbReference type="PROSITE" id="PS00211">
    <property type="entry name" value="ABC_TRANSPORTER_1"/>
    <property type="match status" value="1"/>
</dbReference>
<dbReference type="InterPro" id="IPR039421">
    <property type="entry name" value="Type_1_exporter"/>
</dbReference>
<evidence type="ECO:0000256" key="10">
    <source>
        <dbReference type="SAM" id="MobiDB-lite"/>
    </source>
</evidence>
<dbReference type="SMART" id="SM00382">
    <property type="entry name" value="AAA"/>
    <property type="match status" value="2"/>
</dbReference>
<evidence type="ECO:0000256" key="3">
    <source>
        <dbReference type="ARBA" id="ARBA00022475"/>
    </source>
</evidence>
<dbReference type="FunFam" id="1.20.1560.10:FF:000065">
    <property type="entry name" value="ABC transporter ATP-binding protein/permease"/>
    <property type="match status" value="1"/>
</dbReference>
<feature type="transmembrane region" description="Helical" evidence="11">
    <location>
        <begin position="274"/>
        <end position="297"/>
    </location>
</feature>
<reference evidence="14 15" key="1">
    <citation type="submission" date="2018-10" db="EMBL/GenBank/DDBJ databases">
        <title>Relationship between Morphology and Antimicrobial Activity in Streptomyces.</title>
        <authorList>
            <person name="Kang H.J."/>
            <person name="Kim S.B."/>
        </authorList>
    </citation>
    <scope>NUCLEOTIDE SEQUENCE [LARGE SCALE GENOMIC DNA]</scope>
    <source>
        <strain evidence="14 15">BH38</strain>
    </source>
</reference>
<keyword evidence="4 11" id="KW-0812">Transmembrane</keyword>
<keyword evidence="6 14" id="KW-0067">ATP-binding</keyword>
<dbReference type="EMBL" id="CP032698">
    <property type="protein sequence ID" value="AYG82738.1"/>
    <property type="molecule type" value="Genomic_DNA"/>
</dbReference>
<name>A0A387HP81_9ACTN</name>
<feature type="domain" description="ABC transmembrane type-1" evidence="13">
    <location>
        <begin position="25"/>
        <end position="305"/>
    </location>
</feature>
<keyword evidence="3" id="KW-1003">Cell membrane</keyword>
<keyword evidence="15" id="KW-1185">Reference proteome</keyword>
<proteinExistence type="inferred from homology"/>
<feature type="transmembrane region" description="Helical" evidence="11">
    <location>
        <begin position="785"/>
        <end position="811"/>
    </location>
</feature>
<evidence type="ECO:0000256" key="8">
    <source>
        <dbReference type="ARBA" id="ARBA00023136"/>
    </source>
</evidence>
<dbReference type="Proteomes" id="UP000271554">
    <property type="component" value="Chromosome"/>
</dbReference>
<feature type="domain" description="ABC transporter" evidence="12">
    <location>
        <begin position="994"/>
        <end position="1235"/>
    </location>
</feature>
<feature type="transmembrane region" description="Helical" evidence="11">
    <location>
        <begin position="927"/>
        <end position="945"/>
    </location>
</feature>
<keyword evidence="2" id="KW-0813">Transport</keyword>
<feature type="transmembrane region" description="Helical" evidence="11">
    <location>
        <begin position="133"/>
        <end position="155"/>
    </location>
</feature>
<dbReference type="GO" id="GO:0005886">
    <property type="term" value="C:plasma membrane"/>
    <property type="evidence" value="ECO:0007669"/>
    <property type="project" value="UniProtKB-SubCell"/>
</dbReference>
<organism evidence="14 15">
    <name type="scientific">Streptomyces hundungensis</name>
    <dbReference type="NCBI Taxonomy" id="1077946"/>
    <lineage>
        <taxon>Bacteria</taxon>
        <taxon>Bacillati</taxon>
        <taxon>Actinomycetota</taxon>
        <taxon>Actinomycetes</taxon>
        <taxon>Kitasatosporales</taxon>
        <taxon>Streptomycetaceae</taxon>
        <taxon>Streptomyces</taxon>
    </lineage>
</organism>
<dbReference type="GO" id="GO:0015421">
    <property type="term" value="F:ABC-type oligopeptide transporter activity"/>
    <property type="evidence" value="ECO:0007669"/>
    <property type="project" value="TreeGrafter"/>
</dbReference>
<feature type="transmembrane region" description="Helical" evidence="11">
    <location>
        <begin position="896"/>
        <end position="921"/>
    </location>
</feature>
<gene>
    <name evidence="14" type="ORF">DWB77_04925</name>
</gene>
<dbReference type="Gene3D" id="3.40.50.300">
    <property type="entry name" value="P-loop containing nucleotide triphosphate hydrolases"/>
    <property type="match status" value="2"/>
</dbReference>
<dbReference type="SUPFAM" id="SSF90123">
    <property type="entry name" value="ABC transporter transmembrane region"/>
    <property type="match status" value="2"/>
</dbReference>
<dbReference type="FunFam" id="1.20.1560.10:FF:000099">
    <property type="entry name" value="ABC transporter ATP-binding protein/permease"/>
    <property type="match status" value="1"/>
</dbReference>
<evidence type="ECO:0000313" key="15">
    <source>
        <dbReference type="Proteomes" id="UP000271554"/>
    </source>
</evidence>
<sequence length="1247" mass="134552">MTEGAQQGWARRLTGYAWRYRRNVALSLGSSLAGMAVMALVPLITKVVIDDVIGAHTRSLAVWTGLLIASAVVVYALTYIRRYYGGRLALDVQHDLRTEMYRTITRLDGRRQDELSTGQVVGRATSDLQLIQGLLFMLPMTIGNVLLFVISVVIMAWLSPLLTLVALAVAPALWFIAKRSRTRLFPATWYAQGQAAAVAGVVDGAVSGVRVVKGFGQEDQETGKLREVGRRLFAGRMRTIKLNSRYTPALQAVPALGQVAMLALGGWLATRGEITLGTFVAFSTYLAQLVGPVRMLAMVLTVGQQARAGVERVLELIDTEPSLQDGTKELSPSAPATVEFDDVSFGYDDERPVLDGFSLDIRPGETVAVVGASGSGKSTVSMLLPRFYDVSHGAVLVGGHDVRELTLSSLRAAIGLVPEDSFLFSDTVRANIAYGKPDATQDEIEKATRAAQAHGFISELPKGYDTTVGEHGLTLSGGQRQRIALARAILTDPRLLVLDDATSAVDARVEHEIHEALASVMAGRTTLLIAHRRSTLGLADRIAVLDAGRLAAIGTHEELQRDSALYRRLLTDPDELGAVSPGHTPTAPAVEEEDHSVRDELDAEFDAERGITPPLWVREEKPESAAPGGMPATPELLAQVEALPPATDTPDIDEARAVQPEDSYGLRRLLRGFGLPLLVSLLLVAIDAGMSLLLPVLIRHGIDQGVSKLALGAVWAAAGLALLTVVIQWLAQTGETRMTGRTGERVLYTLRLKIFAQLQRLGLDYYERELTGRIMTRMTTDVDALATFLQTGLVTAFVSVVTFFGIMVALLVIDLQLALVVFATLPLLVVGTYFFRKKSVQAYELARERVGVVNADLQESVSGLRIVQAFRREHDGARRFAERSDHYRQARVRGQWLISVYFPFVQLLSSVAAAAVLIVGAGRVDHGTLTAGALVAYLLYIDLFFAPVQQLSQVFDGYQQASVSLGRIQELLQEKTSTSEAAAPLDVLSLRGEIAFENVDFAYGSADGSGDEPEEALSGVDLRIPAGQTVAFVGETGAGKSTLVKLVARFYDPTGGRVTADGTDLRDLDITAYRHRLGVVPQEAYLFPGTVRDAIAYGRPGASDAEVEAAARAVGAHDMIATLDGGYLHEVAERGRNLSAGQRQLIALARAELVDPDVLLLDEATAALDLATEAQVNQATERLTGRRTTLVVAHRLTTAARADRVVVMDQGRVVEDGTHAELLALDGKYARLWHTFTSTPEPTPTPG</sequence>
<feature type="transmembrane region" description="Helical" evidence="11">
    <location>
        <begin position="673"/>
        <end position="698"/>
    </location>
</feature>
<dbReference type="GO" id="GO:0016887">
    <property type="term" value="F:ATP hydrolysis activity"/>
    <property type="evidence" value="ECO:0007669"/>
    <property type="project" value="InterPro"/>
</dbReference>
<dbReference type="Gene3D" id="1.20.1560.10">
    <property type="entry name" value="ABC transporter type 1, transmembrane domain"/>
    <property type="match status" value="2"/>
</dbReference>
<dbReference type="InterPro" id="IPR027417">
    <property type="entry name" value="P-loop_NTPase"/>
</dbReference>
<evidence type="ECO:0000259" key="12">
    <source>
        <dbReference type="PROSITE" id="PS50893"/>
    </source>
</evidence>
<dbReference type="PANTHER" id="PTHR43394">
    <property type="entry name" value="ATP-DEPENDENT PERMEASE MDL1, MITOCHONDRIAL"/>
    <property type="match status" value="1"/>
</dbReference>
<dbReference type="AlphaFoldDB" id="A0A387HP81"/>
<dbReference type="FunFam" id="3.40.50.300:FF:000299">
    <property type="entry name" value="ABC transporter ATP-binding protein/permease"/>
    <property type="match status" value="2"/>
</dbReference>
<dbReference type="CDD" id="cd18546">
    <property type="entry name" value="ABC_6TM_Rv0194_D2_like"/>
    <property type="match status" value="1"/>
</dbReference>
<dbReference type="InterPro" id="IPR003439">
    <property type="entry name" value="ABC_transporter-like_ATP-bd"/>
</dbReference>
<feature type="transmembrane region" description="Helical" evidence="11">
    <location>
        <begin position="246"/>
        <end position="268"/>
    </location>
</feature>
<evidence type="ECO:0000256" key="7">
    <source>
        <dbReference type="ARBA" id="ARBA00022989"/>
    </source>
</evidence>
<feature type="transmembrane region" description="Helical" evidence="11">
    <location>
        <begin position="61"/>
        <end position="80"/>
    </location>
</feature>
<evidence type="ECO:0000256" key="9">
    <source>
        <dbReference type="ARBA" id="ARBA00061644"/>
    </source>
</evidence>
<dbReference type="Pfam" id="PF00005">
    <property type="entry name" value="ABC_tran"/>
    <property type="match status" value="2"/>
</dbReference>
<dbReference type="InterPro" id="IPR011527">
    <property type="entry name" value="ABC1_TM_dom"/>
</dbReference>
<evidence type="ECO:0000313" key="14">
    <source>
        <dbReference type="EMBL" id="AYG82738.1"/>
    </source>
</evidence>
<evidence type="ECO:0000259" key="13">
    <source>
        <dbReference type="PROSITE" id="PS50929"/>
    </source>
</evidence>